<keyword evidence="5" id="KW-1185">Reference proteome</keyword>
<organism evidence="5 6">
    <name type="scientific">Steinernema glaseri</name>
    <dbReference type="NCBI Taxonomy" id="37863"/>
    <lineage>
        <taxon>Eukaryota</taxon>
        <taxon>Metazoa</taxon>
        <taxon>Ecdysozoa</taxon>
        <taxon>Nematoda</taxon>
        <taxon>Chromadorea</taxon>
        <taxon>Rhabditida</taxon>
        <taxon>Tylenchina</taxon>
        <taxon>Panagrolaimomorpha</taxon>
        <taxon>Strongyloidoidea</taxon>
        <taxon>Steinernematidae</taxon>
        <taxon>Steinernema</taxon>
    </lineage>
</organism>
<feature type="region of interest" description="Disordered" evidence="2">
    <location>
        <begin position="430"/>
        <end position="466"/>
    </location>
</feature>
<dbReference type="WBParaSite" id="L893_g9857.t1">
    <property type="protein sequence ID" value="L893_g9857.t1"/>
    <property type="gene ID" value="L893_g9857"/>
</dbReference>
<dbReference type="InterPro" id="IPR052079">
    <property type="entry name" value="E3_ligase/Copine_domain"/>
</dbReference>
<keyword evidence="3" id="KW-1133">Transmembrane helix</keyword>
<dbReference type="InterPro" id="IPR036465">
    <property type="entry name" value="vWFA_dom_sf"/>
</dbReference>
<reference evidence="6" key="1">
    <citation type="submission" date="2016-11" db="UniProtKB">
        <authorList>
            <consortium name="WormBaseParasite"/>
        </authorList>
    </citation>
    <scope>IDENTIFICATION</scope>
</reference>
<feature type="region of interest" description="Disordered" evidence="2">
    <location>
        <begin position="495"/>
        <end position="515"/>
    </location>
</feature>
<dbReference type="SUPFAM" id="SSF53300">
    <property type="entry name" value="vWA-like"/>
    <property type="match status" value="1"/>
</dbReference>
<evidence type="ECO:0000256" key="3">
    <source>
        <dbReference type="SAM" id="Phobius"/>
    </source>
</evidence>
<feature type="compositionally biased region" description="Low complexity" evidence="2">
    <location>
        <begin position="496"/>
        <end position="515"/>
    </location>
</feature>
<evidence type="ECO:0000259" key="4">
    <source>
        <dbReference type="SMART" id="SM00327"/>
    </source>
</evidence>
<feature type="domain" description="VWFA" evidence="4">
    <location>
        <begin position="787"/>
        <end position="976"/>
    </location>
</feature>
<sequence>MFQFVCTIFRRTFDRGQPFFNSLLRRAMVYSAELGYDPDEWEECPPSEHFLIFGFFTRFLLSVGAIGFTAFFFWLINAHKQWGKMDRSSEKELPETAEERVFAEAAIKVQKIVPQAQKKILTEEDAEALKDWEREVRRLEEKRLAEVEDKTIGGDSEVMDLITSESKLIEHLLPTEEDISMSTETKDSTIREQHLRKTTATPPSTPGAGNATKMLDISYQELAENLQRKLLNELRDMSGQETPEQVADSLQERHHGDIEAAINEMRNQGASPYQAQHMKQQLEHQIEEAVWQYNQQRQVTRDDDFYKVSPQDVGETVCTPTAVEAEFTAHPVGAHFTIPSVVIEGDRNLPRTSTDSDEGFEKIVYADSAQSPQQQIHSQPQGQVHVESSETGADVVVTLDLRTRQSDIRKLGKSEEERLNELFKAYEDVPQAPTEVTRDYPQQTPRRTVPEPGTVPASAVHGSPHADGDFVRIPSESYELALAGGVDPLQRGYEVHQAPQHSAPQSPPSAQTPQTPTVETFYRDPAHLGPVQIEDDPKRIVEAEMYIHDAIEYVNNQANVGAPAQPAAFVIEEEMLDSDRGKPRLLSNDRTSQMVRTADVFDKMEHQLDEVDDTMTYAPEIQSVEIPPDQMSENSENLLDYFDKVAGEHILPEGYTHQYALLHHEDRAGQADAPVQPQEYRSQFESHEQQRPQFETEPTPIAIHLQHQQQSAPQPPTTWSGTVGQVVMQPASSMSSVHSGTSEGQSGKLKDSSLLSILGVTSLQEMLLALTSLDGLSSAMRKAGLESTNLIFGIDYTASNKYQGENCFDGRSLHTIQPGLENPYQQVIKIMGKTLAPFATSNYIPVFGFGDVKTSDWSVFKVKPEGECVDLDDVLRVYNEITPTVALSGPTNFAPLIYQAIAICEKAQDYHILVIIADGQVTNEKATRRAIVQACQYPLSIIVVGVGDGPWDMMKVFDESLPKRPWDNFHFVELHEILRETRMGEDGELAFAVQSLLEIPDQYQTCVKLGLVRRSRSASKIVQT</sequence>
<dbReference type="AlphaFoldDB" id="A0A1I8AX48"/>
<dbReference type="InterPro" id="IPR010734">
    <property type="entry name" value="Copine_C"/>
</dbReference>
<evidence type="ECO:0000256" key="1">
    <source>
        <dbReference type="SAM" id="Coils"/>
    </source>
</evidence>
<keyword evidence="3" id="KW-0472">Membrane</keyword>
<dbReference type="GO" id="GO:0004842">
    <property type="term" value="F:ubiquitin-protein transferase activity"/>
    <property type="evidence" value="ECO:0007669"/>
    <property type="project" value="TreeGrafter"/>
</dbReference>
<name>A0A1I8AX48_9BILA</name>
<feature type="transmembrane region" description="Helical" evidence="3">
    <location>
        <begin position="50"/>
        <end position="76"/>
    </location>
</feature>
<keyword evidence="3" id="KW-0812">Transmembrane</keyword>
<dbReference type="GO" id="GO:0016567">
    <property type="term" value="P:protein ubiquitination"/>
    <property type="evidence" value="ECO:0007669"/>
    <property type="project" value="TreeGrafter"/>
</dbReference>
<evidence type="ECO:0000256" key="2">
    <source>
        <dbReference type="SAM" id="MobiDB-lite"/>
    </source>
</evidence>
<proteinExistence type="predicted"/>
<dbReference type="InterPro" id="IPR002035">
    <property type="entry name" value="VWF_A"/>
</dbReference>
<dbReference type="Proteomes" id="UP000095287">
    <property type="component" value="Unplaced"/>
</dbReference>
<accession>A0A1I8AX48</accession>
<protein>
    <submittedName>
        <fullName evidence="6">VWFA domain-containing protein</fullName>
    </submittedName>
</protein>
<feature type="region of interest" description="Disordered" evidence="2">
    <location>
        <begin position="670"/>
        <end position="695"/>
    </location>
</feature>
<dbReference type="Pfam" id="PF07002">
    <property type="entry name" value="Copine"/>
    <property type="match status" value="1"/>
</dbReference>
<feature type="coiled-coil region" evidence="1">
    <location>
        <begin position="122"/>
        <end position="149"/>
    </location>
</feature>
<dbReference type="GO" id="GO:0005634">
    <property type="term" value="C:nucleus"/>
    <property type="evidence" value="ECO:0007669"/>
    <property type="project" value="TreeGrafter"/>
</dbReference>
<dbReference type="PANTHER" id="PTHR45751">
    <property type="entry name" value="COPINE FAMILY PROTEIN 1"/>
    <property type="match status" value="1"/>
</dbReference>
<evidence type="ECO:0000313" key="6">
    <source>
        <dbReference type="WBParaSite" id="L893_g9857.t1"/>
    </source>
</evidence>
<keyword evidence="1" id="KW-0175">Coiled coil</keyword>
<dbReference type="PANTHER" id="PTHR45751:SF48">
    <property type="entry name" value="COPINE FAMILY PROTEIN 1"/>
    <property type="match status" value="1"/>
</dbReference>
<dbReference type="SMART" id="SM00327">
    <property type="entry name" value="VWA"/>
    <property type="match status" value="1"/>
</dbReference>
<evidence type="ECO:0000313" key="5">
    <source>
        <dbReference type="Proteomes" id="UP000095287"/>
    </source>
</evidence>